<keyword evidence="5" id="KW-0548">Nucleotidyltransferase</keyword>
<reference evidence="11" key="1">
    <citation type="submission" date="2018-11" db="EMBL/GenBank/DDBJ databases">
        <authorList>
            <person name="Grassa J C."/>
        </authorList>
    </citation>
    <scope>NUCLEOTIDE SEQUENCE [LARGE SCALE GENOMIC DNA]</scope>
</reference>
<dbReference type="GO" id="GO:0003899">
    <property type="term" value="F:DNA-directed RNA polymerase activity"/>
    <property type="evidence" value="ECO:0007669"/>
    <property type="project" value="UniProtKB-EC"/>
</dbReference>
<evidence type="ECO:0000256" key="6">
    <source>
        <dbReference type="ARBA" id="ARBA00023163"/>
    </source>
</evidence>
<dbReference type="Gramene" id="evm.model.08.1668">
    <property type="protein sequence ID" value="cds.evm.model.08.1668"/>
    <property type="gene ID" value="evm.TU.08.1668"/>
</dbReference>
<proteinExistence type="inferred from homology"/>
<dbReference type="AlphaFoldDB" id="A0A803Q9E8"/>
<comment type="catalytic activity">
    <reaction evidence="7">
        <text>RNA(n) + a ribonucleoside 5'-triphosphate = RNA(n+1) + diphosphate</text>
        <dbReference type="Rhea" id="RHEA:21248"/>
        <dbReference type="Rhea" id="RHEA-COMP:14527"/>
        <dbReference type="Rhea" id="RHEA-COMP:17342"/>
        <dbReference type="ChEBI" id="CHEBI:33019"/>
        <dbReference type="ChEBI" id="CHEBI:61557"/>
        <dbReference type="ChEBI" id="CHEBI:140395"/>
        <dbReference type="EC" id="2.7.7.6"/>
    </reaction>
</comment>
<evidence type="ECO:0000313" key="12">
    <source>
        <dbReference type="Proteomes" id="UP000596661"/>
    </source>
</evidence>
<feature type="domain" description="RNA polymerase Rpb2" evidence="10">
    <location>
        <begin position="376"/>
        <end position="422"/>
    </location>
</feature>
<dbReference type="Gene3D" id="2.40.270.10">
    <property type="entry name" value="DNA-directed RNA polymerase, subunit 2, domain 6"/>
    <property type="match status" value="1"/>
</dbReference>
<dbReference type="GO" id="GO:0032549">
    <property type="term" value="F:ribonucleoside binding"/>
    <property type="evidence" value="ECO:0007669"/>
    <property type="project" value="InterPro"/>
</dbReference>
<evidence type="ECO:0000313" key="11">
    <source>
        <dbReference type="EnsemblPlants" id="cds.evm.model.08.1668"/>
    </source>
</evidence>
<comment type="similarity">
    <text evidence="1">Belongs to the RNA polymerase beta chain family.</text>
</comment>
<dbReference type="PANTHER" id="PTHR20856">
    <property type="entry name" value="DNA-DIRECTED RNA POLYMERASE I SUBUNIT 2"/>
    <property type="match status" value="1"/>
</dbReference>
<keyword evidence="3" id="KW-0240">DNA-directed RNA polymerase</keyword>
<dbReference type="Gene3D" id="2.40.50.150">
    <property type="match status" value="1"/>
</dbReference>
<dbReference type="SUPFAM" id="SSF64484">
    <property type="entry name" value="beta and beta-prime subunits of DNA dependent RNA-polymerase"/>
    <property type="match status" value="1"/>
</dbReference>
<accession>A0A803Q9E8</accession>
<dbReference type="Proteomes" id="UP000596661">
    <property type="component" value="Chromosome 8"/>
</dbReference>
<keyword evidence="12" id="KW-1185">Reference proteome</keyword>
<dbReference type="InterPro" id="IPR037034">
    <property type="entry name" value="RNA_pol_Rpb2_2_sf"/>
</dbReference>
<name>A0A803Q9E8_CANSA</name>
<evidence type="ECO:0000256" key="1">
    <source>
        <dbReference type="ARBA" id="ARBA00006835"/>
    </source>
</evidence>
<evidence type="ECO:0000259" key="8">
    <source>
        <dbReference type="Pfam" id="PF00562"/>
    </source>
</evidence>
<dbReference type="Pfam" id="PF04567">
    <property type="entry name" value="RNA_pol_Rpb2_5"/>
    <property type="match status" value="1"/>
</dbReference>
<dbReference type="InterPro" id="IPR014724">
    <property type="entry name" value="RNA_pol_RPB2_OB-fold"/>
</dbReference>
<sequence length="639" mass="72743">MEPASIKHLGAGFAEILQGCFSSILQRVWTHQSPDKLHYQPFHQKWHKEGFESLGELTVEPGYDPSKKTEIWRYASVCLAEEAEKDDCDFDRGGYFIVKAEKTFIAQKQICRKRLWISSHPFLTVAFQSEVKRNRLIIRLAPSQVEDAKPEKVLTVYFLSTEIPVWILFFALGVSSDREVVDLIDFATGDASISNILFASISTADKACDGFRKSQAALTHVDKQLKKTLFPPKESIEECLSMYMFPNLRSTQQKARFLGYMVKCLLQAATGRRKLNNKDDFRNKRLDLAVTNGLSRAFSTGAWCHPFKRTERISGVVANVGRTNPLQTIVDMRKTRQQVQYTGKVGDARYPILRPLLVVENLGKLTQSKAGKYTFFRSLLDRGIVEFIGAEEEEDCRTAWGIKFLFMEDKGKPVEYTHCELDMSFLLSVSCGIIPFANHDHARRVLYQAQKHSQQAIGFSTTNPNIRVDTLSHQLHYPQRPLFRTIISDCLGKPGYPKNECYNGQNAIVAVNVHLGYNQEDSLVMNRASLRRTEKGWFRRSYSPLMMLKKLCCGLSQTGLHFLETNFEHARTEGCFGLLESQENFLYDSRNSSRRCHQSTCISIMTNSRSTSGGCFRKRDCFSKGDPSETCHPFLHSLG</sequence>
<dbReference type="GO" id="GO:0003677">
    <property type="term" value="F:DNA binding"/>
    <property type="evidence" value="ECO:0007669"/>
    <property type="project" value="InterPro"/>
</dbReference>
<dbReference type="InterPro" id="IPR007120">
    <property type="entry name" value="DNA-dir_RNAP_su2_dom"/>
</dbReference>
<dbReference type="EMBL" id="UZAU01000716">
    <property type="status" value="NOT_ANNOTATED_CDS"/>
    <property type="molecule type" value="Genomic_DNA"/>
</dbReference>
<dbReference type="Pfam" id="PF00562">
    <property type="entry name" value="RNA_pol_Rpb2_6"/>
    <property type="match status" value="1"/>
</dbReference>
<evidence type="ECO:0000256" key="7">
    <source>
        <dbReference type="ARBA" id="ARBA00048552"/>
    </source>
</evidence>
<evidence type="ECO:0000256" key="5">
    <source>
        <dbReference type="ARBA" id="ARBA00022695"/>
    </source>
</evidence>
<keyword evidence="6" id="KW-0804">Transcription</keyword>
<dbReference type="GO" id="GO:0006351">
    <property type="term" value="P:DNA-templated transcription"/>
    <property type="evidence" value="ECO:0007669"/>
    <property type="project" value="InterPro"/>
</dbReference>
<dbReference type="EC" id="2.7.7.6" evidence="2"/>
<evidence type="ECO:0000259" key="10">
    <source>
        <dbReference type="Pfam" id="PF04567"/>
    </source>
</evidence>
<dbReference type="InterPro" id="IPR037033">
    <property type="entry name" value="DNA-dir_RNAP_su2_hyb_sf"/>
</dbReference>
<evidence type="ECO:0000256" key="3">
    <source>
        <dbReference type="ARBA" id="ARBA00022478"/>
    </source>
</evidence>
<dbReference type="Gene3D" id="3.90.1110.10">
    <property type="entry name" value="RNA polymerase Rpb2, domain 2"/>
    <property type="match status" value="1"/>
</dbReference>
<dbReference type="InterPro" id="IPR007642">
    <property type="entry name" value="RNA_pol_Rpb2_2"/>
</dbReference>
<feature type="domain" description="DNA-directed RNA polymerase subunit 2 hybrid-binding" evidence="8">
    <location>
        <begin position="431"/>
        <end position="532"/>
    </location>
</feature>
<feature type="domain" description="RNA polymerase Rpb2" evidence="9">
    <location>
        <begin position="155"/>
        <end position="287"/>
    </location>
</feature>
<evidence type="ECO:0000256" key="4">
    <source>
        <dbReference type="ARBA" id="ARBA00022679"/>
    </source>
</evidence>
<dbReference type="EnsemblPlants" id="evm.model.08.1668">
    <property type="protein sequence ID" value="cds.evm.model.08.1668"/>
    <property type="gene ID" value="evm.TU.08.1668"/>
</dbReference>
<keyword evidence="4" id="KW-0808">Transferase</keyword>
<dbReference type="GO" id="GO:0000428">
    <property type="term" value="C:DNA-directed RNA polymerase complex"/>
    <property type="evidence" value="ECO:0007669"/>
    <property type="project" value="UniProtKB-KW"/>
</dbReference>
<dbReference type="InterPro" id="IPR015712">
    <property type="entry name" value="DNA-dir_RNA_pol_su2"/>
</dbReference>
<protein>
    <recommendedName>
        <fullName evidence="2">DNA-directed RNA polymerase</fullName>
        <ecNumber evidence="2">2.7.7.6</ecNumber>
    </recommendedName>
</protein>
<evidence type="ECO:0000259" key="9">
    <source>
        <dbReference type="Pfam" id="PF04561"/>
    </source>
</evidence>
<dbReference type="InterPro" id="IPR007647">
    <property type="entry name" value="RNA_pol_Rpb2_5"/>
</dbReference>
<reference evidence="11" key="2">
    <citation type="submission" date="2021-03" db="UniProtKB">
        <authorList>
            <consortium name="EnsemblPlants"/>
        </authorList>
    </citation>
    <scope>IDENTIFICATION</scope>
</reference>
<evidence type="ECO:0000256" key="2">
    <source>
        <dbReference type="ARBA" id="ARBA00012418"/>
    </source>
</evidence>
<organism evidence="11 12">
    <name type="scientific">Cannabis sativa</name>
    <name type="common">Hemp</name>
    <name type="synonym">Marijuana</name>
    <dbReference type="NCBI Taxonomy" id="3483"/>
    <lineage>
        <taxon>Eukaryota</taxon>
        <taxon>Viridiplantae</taxon>
        <taxon>Streptophyta</taxon>
        <taxon>Embryophyta</taxon>
        <taxon>Tracheophyta</taxon>
        <taxon>Spermatophyta</taxon>
        <taxon>Magnoliopsida</taxon>
        <taxon>eudicotyledons</taxon>
        <taxon>Gunneridae</taxon>
        <taxon>Pentapetalae</taxon>
        <taxon>rosids</taxon>
        <taxon>fabids</taxon>
        <taxon>Rosales</taxon>
        <taxon>Cannabaceae</taxon>
        <taxon>Cannabis</taxon>
    </lineage>
</organism>
<dbReference type="Pfam" id="PF04561">
    <property type="entry name" value="RNA_pol_Rpb2_2"/>
    <property type="match status" value="1"/>
</dbReference>